<name>A0A7W9EDV5_9SPHN</name>
<keyword evidence="4" id="KW-1185">Reference proteome</keyword>
<gene>
    <name evidence="3" type="ORF">FHS49_000012</name>
</gene>
<dbReference type="Proteomes" id="UP000549617">
    <property type="component" value="Unassembled WGS sequence"/>
</dbReference>
<feature type="signal peptide" evidence="2">
    <location>
        <begin position="1"/>
        <end position="19"/>
    </location>
</feature>
<dbReference type="AlphaFoldDB" id="A0A7W9EDV5"/>
<keyword evidence="2" id="KW-0732">Signal</keyword>
<reference evidence="3 4" key="1">
    <citation type="submission" date="2020-08" db="EMBL/GenBank/DDBJ databases">
        <title>Genomic Encyclopedia of Type Strains, Phase IV (KMG-IV): sequencing the most valuable type-strain genomes for metagenomic binning, comparative biology and taxonomic classification.</title>
        <authorList>
            <person name="Goeker M."/>
        </authorList>
    </citation>
    <scope>NUCLEOTIDE SEQUENCE [LARGE SCALE GENOMIC DNA]</scope>
    <source>
        <strain evidence="3 4">DSM 25079</strain>
    </source>
</reference>
<evidence type="ECO:0000313" key="4">
    <source>
        <dbReference type="Proteomes" id="UP000549617"/>
    </source>
</evidence>
<evidence type="ECO:0000256" key="2">
    <source>
        <dbReference type="SAM" id="SignalP"/>
    </source>
</evidence>
<evidence type="ECO:0000256" key="1">
    <source>
        <dbReference type="SAM" id="MobiDB-lite"/>
    </source>
</evidence>
<evidence type="ECO:0000313" key="3">
    <source>
        <dbReference type="EMBL" id="MBB5684021.1"/>
    </source>
</evidence>
<feature type="region of interest" description="Disordered" evidence="1">
    <location>
        <begin position="64"/>
        <end position="84"/>
    </location>
</feature>
<sequence>MRLLILSLAALSMATPALAREPLPEQRVADRMNDPAVQNRIESGVSAALAAILDLRIGAMERAIDPHSRAHPDDTLRDRAERDDPYFEDRIADQTQRSTRQLGAMAGAFAVVMPQLRTMVAEMERHIGDIGMHADGDDGWSD</sequence>
<accession>A0A7W9EDV5</accession>
<dbReference type="RefSeq" id="WP_184014219.1">
    <property type="nucleotide sequence ID" value="NZ_JACIJC010000001.1"/>
</dbReference>
<organism evidence="3 4">
    <name type="scientific">Sphingobium boeckii</name>
    <dbReference type="NCBI Taxonomy" id="1082345"/>
    <lineage>
        <taxon>Bacteria</taxon>
        <taxon>Pseudomonadati</taxon>
        <taxon>Pseudomonadota</taxon>
        <taxon>Alphaproteobacteria</taxon>
        <taxon>Sphingomonadales</taxon>
        <taxon>Sphingomonadaceae</taxon>
        <taxon>Sphingobium</taxon>
    </lineage>
</organism>
<feature type="chain" id="PRO_5030971871" evidence="2">
    <location>
        <begin position="20"/>
        <end position="142"/>
    </location>
</feature>
<dbReference type="EMBL" id="JACIJC010000001">
    <property type="protein sequence ID" value="MBB5684021.1"/>
    <property type="molecule type" value="Genomic_DNA"/>
</dbReference>
<protein>
    <submittedName>
        <fullName evidence="3">Uncharacterized protein</fullName>
    </submittedName>
</protein>
<proteinExistence type="predicted"/>
<comment type="caution">
    <text evidence="3">The sequence shown here is derived from an EMBL/GenBank/DDBJ whole genome shotgun (WGS) entry which is preliminary data.</text>
</comment>